<evidence type="ECO:0000256" key="7">
    <source>
        <dbReference type="RuleBase" id="RU363032"/>
    </source>
</evidence>
<evidence type="ECO:0000256" key="6">
    <source>
        <dbReference type="ARBA" id="ARBA00023136"/>
    </source>
</evidence>
<dbReference type="SUPFAM" id="SSF161098">
    <property type="entry name" value="MetI-like"/>
    <property type="match status" value="1"/>
</dbReference>
<feature type="domain" description="ABC transmembrane type-1" evidence="8">
    <location>
        <begin position="71"/>
        <end position="263"/>
    </location>
</feature>
<dbReference type="Gene3D" id="1.10.3720.10">
    <property type="entry name" value="MetI-like"/>
    <property type="match status" value="1"/>
</dbReference>
<evidence type="ECO:0000256" key="1">
    <source>
        <dbReference type="ARBA" id="ARBA00004651"/>
    </source>
</evidence>
<organism evidence="9">
    <name type="scientific">Fervidobacterium nodosum</name>
    <dbReference type="NCBI Taxonomy" id="2424"/>
    <lineage>
        <taxon>Bacteria</taxon>
        <taxon>Thermotogati</taxon>
        <taxon>Thermotogota</taxon>
        <taxon>Thermotogae</taxon>
        <taxon>Thermotogales</taxon>
        <taxon>Fervidobacteriaceae</taxon>
        <taxon>Fervidobacterium</taxon>
    </lineage>
</organism>
<dbReference type="InterPro" id="IPR000515">
    <property type="entry name" value="MetI-like"/>
</dbReference>
<keyword evidence="2 7" id="KW-0813">Transport</keyword>
<reference evidence="9" key="1">
    <citation type="journal article" date="2020" name="mSystems">
        <title>Genome- and Community-Level Interaction Insights into Carbon Utilization and Element Cycling Functions of Hydrothermarchaeota in Hydrothermal Sediment.</title>
        <authorList>
            <person name="Zhou Z."/>
            <person name="Liu Y."/>
            <person name="Xu W."/>
            <person name="Pan J."/>
            <person name="Luo Z.H."/>
            <person name="Li M."/>
        </authorList>
    </citation>
    <scope>NUCLEOTIDE SEQUENCE [LARGE SCALE GENOMIC DNA]</scope>
    <source>
        <strain evidence="9">SpSt-1088</strain>
    </source>
</reference>
<dbReference type="EMBL" id="DRXW01000183">
    <property type="protein sequence ID" value="HHR33873.1"/>
    <property type="molecule type" value="Genomic_DNA"/>
</dbReference>
<accession>A0A7C5YA60</accession>
<keyword evidence="3" id="KW-1003">Cell membrane</keyword>
<dbReference type="GO" id="GO:0071916">
    <property type="term" value="F:dipeptide transmembrane transporter activity"/>
    <property type="evidence" value="ECO:0007669"/>
    <property type="project" value="TreeGrafter"/>
</dbReference>
<keyword evidence="6 7" id="KW-0472">Membrane</keyword>
<dbReference type="AlphaFoldDB" id="A0A7C5YA60"/>
<evidence type="ECO:0000256" key="4">
    <source>
        <dbReference type="ARBA" id="ARBA00022692"/>
    </source>
</evidence>
<feature type="transmembrane region" description="Helical" evidence="7">
    <location>
        <begin position="77"/>
        <end position="101"/>
    </location>
</feature>
<keyword evidence="4 7" id="KW-0812">Transmembrane</keyword>
<proteinExistence type="inferred from homology"/>
<comment type="subcellular location">
    <subcellularLocation>
        <location evidence="1 7">Cell membrane</location>
        <topology evidence="1 7">Multi-pass membrane protein</topology>
    </subcellularLocation>
</comment>
<comment type="similarity">
    <text evidence="7">Belongs to the binding-protein-dependent transport system permease family.</text>
</comment>
<dbReference type="PANTHER" id="PTHR43386:SF1">
    <property type="entry name" value="D,D-DIPEPTIDE TRANSPORT SYSTEM PERMEASE PROTEIN DDPC-RELATED"/>
    <property type="match status" value="1"/>
</dbReference>
<dbReference type="InterPro" id="IPR035906">
    <property type="entry name" value="MetI-like_sf"/>
</dbReference>
<feature type="transmembrane region" description="Helical" evidence="7">
    <location>
        <begin position="136"/>
        <end position="154"/>
    </location>
</feature>
<dbReference type="GO" id="GO:0005886">
    <property type="term" value="C:plasma membrane"/>
    <property type="evidence" value="ECO:0007669"/>
    <property type="project" value="UniProtKB-SubCell"/>
</dbReference>
<feature type="transmembrane region" description="Helical" evidence="7">
    <location>
        <begin position="12"/>
        <end position="32"/>
    </location>
</feature>
<dbReference type="InterPro" id="IPR050366">
    <property type="entry name" value="BP-dependent_transpt_permease"/>
</dbReference>
<evidence type="ECO:0000256" key="2">
    <source>
        <dbReference type="ARBA" id="ARBA00022448"/>
    </source>
</evidence>
<gene>
    <name evidence="9" type="ORF">ENM46_02885</name>
</gene>
<dbReference type="PROSITE" id="PS50928">
    <property type="entry name" value="ABC_TM1"/>
    <property type="match status" value="1"/>
</dbReference>
<evidence type="ECO:0000256" key="3">
    <source>
        <dbReference type="ARBA" id="ARBA00022475"/>
    </source>
</evidence>
<sequence>MLNNSGGINLKWKFGVGIIITFILMAIFAPFLTKYKPNQTVDLPYQPPSNEHPLGTDRMGRDILSQVFYGARLSLTIGISTGLIMTTIATVIGLISGYYGGLVDRILSTLTDIFLVIPGLPLMIVISSYMRVRGPLMVILVIAFTSWGSGARMIRSQMLSLKNREFVMASKIIGERNLYIIFSEVLPNMLSLIASIFFSSVLYAIIGEASLSFLGLSDVSKITWGTMLYWAQNANALLNGMWYWVLAPGLCIVLLGTAFALISFSVDEINNPRLRSR</sequence>
<feature type="transmembrane region" description="Helical" evidence="7">
    <location>
        <begin position="178"/>
        <end position="206"/>
    </location>
</feature>
<evidence type="ECO:0000256" key="5">
    <source>
        <dbReference type="ARBA" id="ARBA00022989"/>
    </source>
</evidence>
<comment type="caution">
    <text evidence="9">The sequence shown here is derived from an EMBL/GenBank/DDBJ whole genome shotgun (WGS) entry which is preliminary data.</text>
</comment>
<evidence type="ECO:0000259" key="8">
    <source>
        <dbReference type="PROSITE" id="PS50928"/>
    </source>
</evidence>
<feature type="transmembrane region" description="Helical" evidence="7">
    <location>
        <begin position="113"/>
        <end position="130"/>
    </location>
</feature>
<dbReference type="CDD" id="cd06261">
    <property type="entry name" value="TM_PBP2"/>
    <property type="match status" value="1"/>
</dbReference>
<evidence type="ECO:0000313" key="9">
    <source>
        <dbReference type="EMBL" id="HHR33873.1"/>
    </source>
</evidence>
<dbReference type="Pfam" id="PF12911">
    <property type="entry name" value="OppC_N"/>
    <property type="match status" value="1"/>
</dbReference>
<protein>
    <submittedName>
        <fullName evidence="9">ABC transporter permease</fullName>
    </submittedName>
</protein>
<dbReference type="InterPro" id="IPR025966">
    <property type="entry name" value="OppC_N"/>
</dbReference>
<keyword evidence="5 7" id="KW-1133">Transmembrane helix</keyword>
<feature type="transmembrane region" description="Helical" evidence="7">
    <location>
        <begin position="241"/>
        <end position="266"/>
    </location>
</feature>
<dbReference type="PANTHER" id="PTHR43386">
    <property type="entry name" value="OLIGOPEPTIDE TRANSPORT SYSTEM PERMEASE PROTEIN APPC"/>
    <property type="match status" value="1"/>
</dbReference>
<dbReference type="Pfam" id="PF00528">
    <property type="entry name" value="BPD_transp_1"/>
    <property type="match status" value="1"/>
</dbReference>
<name>A0A7C5YA60_9BACT</name>